<name>A0A2J6SKM0_9HELO</name>
<proteinExistence type="predicted"/>
<feature type="region of interest" description="Disordered" evidence="1">
    <location>
        <begin position="9"/>
        <end position="31"/>
    </location>
</feature>
<gene>
    <name evidence="2" type="ORF">K444DRAFT_228892</name>
</gene>
<feature type="compositionally biased region" description="Polar residues" evidence="1">
    <location>
        <begin position="209"/>
        <end position="219"/>
    </location>
</feature>
<feature type="compositionally biased region" description="Basic residues" evidence="1">
    <location>
        <begin position="19"/>
        <end position="31"/>
    </location>
</feature>
<protein>
    <recommendedName>
        <fullName evidence="4">Mating-type switching protein swi10</fullName>
    </recommendedName>
</protein>
<evidence type="ECO:0000313" key="3">
    <source>
        <dbReference type="Proteomes" id="UP000235371"/>
    </source>
</evidence>
<sequence length="350" mass="39832">MALLSYMLRGAHPSTPTPTHKHLRKRLRKAPPRVTSTHSLYSCKGILNVAWARSCLDFFNPEGCSSVARREDNGNEKTASSMHTGFLPEKPQADSSEDSTSNYPVEEMDREHPRRLRAKTPVFAVGQLERNSMIRPFDKAQTLAEQYQALLPPRAFTPSLLNHPQLTPKNLHRLRKTKCQLSLRDLVKEQELSNRAHSVAYSDAETLVGSESPTSQHSPTDGEFEKVKLPIINPHDQTLSDPLAAFDDDIGLKICVDLLTNELATALFRQHPAERQDRASGLQILLMIEAYEAIQKNVRQQLCDLHVTREMKDHVNSVDKILRYWLKVLYSVYDHAQEKKLQQQVDGDQW</sequence>
<evidence type="ECO:0000313" key="2">
    <source>
        <dbReference type="EMBL" id="PMD51305.1"/>
    </source>
</evidence>
<feature type="region of interest" description="Disordered" evidence="1">
    <location>
        <begin position="68"/>
        <end position="114"/>
    </location>
</feature>
<keyword evidence="3" id="KW-1185">Reference proteome</keyword>
<dbReference type="OrthoDB" id="5232891at2759"/>
<organism evidence="2 3">
    <name type="scientific">Hyaloscypha bicolor E</name>
    <dbReference type="NCBI Taxonomy" id="1095630"/>
    <lineage>
        <taxon>Eukaryota</taxon>
        <taxon>Fungi</taxon>
        <taxon>Dikarya</taxon>
        <taxon>Ascomycota</taxon>
        <taxon>Pezizomycotina</taxon>
        <taxon>Leotiomycetes</taxon>
        <taxon>Helotiales</taxon>
        <taxon>Hyaloscyphaceae</taxon>
        <taxon>Hyaloscypha</taxon>
        <taxon>Hyaloscypha bicolor</taxon>
    </lineage>
</organism>
<evidence type="ECO:0000256" key="1">
    <source>
        <dbReference type="SAM" id="MobiDB-lite"/>
    </source>
</evidence>
<dbReference type="GeneID" id="36579293"/>
<dbReference type="InParanoid" id="A0A2J6SKM0"/>
<accession>A0A2J6SKM0</accession>
<feature type="region of interest" description="Disordered" evidence="1">
    <location>
        <begin position="203"/>
        <end position="222"/>
    </location>
</feature>
<reference evidence="2 3" key="1">
    <citation type="submission" date="2016-04" db="EMBL/GenBank/DDBJ databases">
        <title>A degradative enzymes factory behind the ericoid mycorrhizal symbiosis.</title>
        <authorList>
            <consortium name="DOE Joint Genome Institute"/>
            <person name="Martino E."/>
            <person name="Morin E."/>
            <person name="Grelet G."/>
            <person name="Kuo A."/>
            <person name="Kohler A."/>
            <person name="Daghino S."/>
            <person name="Barry K."/>
            <person name="Choi C."/>
            <person name="Cichocki N."/>
            <person name="Clum A."/>
            <person name="Copeland A."/>
            <person name="Hainaut M."/>
            <person name="Haridas S."/>
            <person name="Labutti K."/>
            <person name="Lindquist E."/>
            <person name="Lipzen A."/>
            <person name="Khouja H.-R."/>
            <person name="Murat C."/>
            <person name="Ohm R."/>
            <person name="Olson A."/>
            <person name="Spatafora J."/>
            <person name="Veneault-Fourrey C."/>
            <person name="Henrissat B."/>
            <person name="Grigoriev I."/>
            <person name="Martin F."/>
            <person name="Perotto S."/>
        </authorList>
    </citation>
    <scope>NUCLEOTIDE SEQUENCE [LARGE SCALE GENOMIC DNA]</scope>
    <source>
        <strain evidence="2 3">E</strain>
    </source>
</reference>
<evidence type="ECO:0008006" key="4">
    <source>
        <dbReference type="Google" id="ProtNLM"/>
    </source>
</evidence>
<dbReference type="RefSeq" id="XP_024728209.1">
    <property type="nucleotide sequence ID" value="XM_024871211.1"/>
</dbReference>
<dbReference type="AlphaFoldDB" id="A0A2J6SKM0"/>
<dbReference type="EMBL" id="KZ613912">
    <property type="protein sequence ID" value="PMD51305.1"/>
    <property type="molecule type" value="Genomic_DNA"/>
</dbReference>
<dbReference type="Proteomes" id="UP000235371">
    <property type="component" value="Unassembled WGS sequence"/>
</dbReference>